<dbReference type="Pfam" id="PF02866">
    <property type="entry name" value="Ldh_1_C"/>
    <property type="match status" value="1"/>
</dbReference>
<dbReference type="Gene3D" id="3.90.110.10">
    <property type="entry name" value="Lactate dehydrogenase/glycoside hydrolase, family 4, C-terminal"/>
    <property type="match status" value="1"/>
</dbReference>
<dbReference type="InterPro" id="IPR036291">
    <property type="entry name" value="NAD(P)-bd_dom_sf"/>
</dbReference>
<dbReference type="Gene3D" id="3.40.50.720">
    <property type="entry name" value="NAD(P)-binding Rossmann-like Domain"/>
    <property type="match status" value="1"/>
</dbReference>
<feature type="domain" description="Lactate/malate dehydrogenase N-terminal" evidence="7">
    <location>
        <begin position="9"/>
        <end position="148"/>
    </location>
</feature>
<evidence type="ECO:0000256" key="2">
    <source>
        <dbReference type="ARBA" id="ARBA00023002"/>
    </source>
</evidence>
<dbReference type="InterPro" id="IPR001557">
    <property type="entry name" value="L-lactate/malate_DH"/>
</dbReference>
<dbReference type="EMBL" id="BKAJ01000004">
    <property type="protein sequence ID" value="GEP53235.1"/>
    <property type="molecule type" value="Genomic_DNA"/>
</dbReference>
<proteinExistence type="inferred from homology"/>
<dbReference type="Pfam" id="PF00056">
    <property type="entry name" value="Ldh_1_N"/>
    <property type="match status" value="1"/>
</dbReference>
<evidence type="ECO:0000313" key="9">
    <source>
        <dbReference type="EMBL" id="GEP53235.1"/>
    </source>
</evidence>
<evidence type="ECO:0000313" key="10">
    <source>
        <dbReference type="Proteomes" id="UP000321058"/>
    </source>
</evidence>
<reference evidence="9 10" key="1">
    <citation type="submission" date="2019-07" db="EMBL/GenBank/DDBJ databases">
        <title>Whole genome shotgun sequence of Reyranella soli NBRC 108950.</title>
        <authorList>
            <person name="Hosoyama A."/>
            <person name="Uohara A."/>
            <person name="Ohji S."/>
            <person name="Ichikawa N."/>
        </authorList>
    </citation>
    <scope>NUCLEOTIDE SEQUENCE [LARGE SCALE GENOMIC DNA]</scope>
    <source>
        <strain evidence="9 10">NBRC 108950</strain>
    </source>
</reference>
<comment type="similarity">
    <text evidence="6">Belongs to the LDH/MDH superfamily.</text>
</comment>
<evidence type="ECO:0000259" key="7">
    <source>
        <dbReference type="Pfam" id="PF00056"/>
    </source>
</evidence>
<evidence type="ECO:0000256" key="5">
    <source>
        <dbReference type="PIRSR" id="PIRSR000102-3"/>
    </source>
</evidence>
<dbReference type="PANTHER" id="PTHR43128">
    <property type="entry name" value="L-2-HYDROXYCARBOXYLATE DEHYDROGENASE (NAD(P)(+))"/>
    <property type="match status" value="1"/>
</dbReference>
<dbReference type="SUPFAM" id="SSF56327">
    <property type="entry name" value="LDH C-terminal domain-like"/>
    <property type="match status" value="1"/>
</dbReference>
<dbReference type="PIRSF" id="PIRSF000102">
    <property type="entry name" value="Lac_mal_DH"/>
    <property type="match status" value="1"/>
</dbReference>
<keyword evidence="10" id="KW-1185">Reference proteome</keyword>
<evidence type="ECO:0000256" key="6">
    <source>
        <dbReference type="RuleBase" id="RU003369"/>
    </source>
</evidence>
<dbReference type="InterPro" id="IPR015955">
    <property type="entry name" value="Lactate_DH/Glyco_Ohase_4_C"/>
</dbReference>
<comment type="function">
    <text evidence="1">Catalyzes the reversible oxidation of malate to oxaloacetate.</text>
</comment>
<evidence type="ECO:0000259" key="8">
    <source>
        <dbReference type="Pfam" id="PF02866"/>
    </source>
</evidence>
<evidence type="ECO:0000256" key="1">
    <source>
        <dbReference type="ARBA" id="ARBA00003966"/>
    </source>
</evidence>
<feature type="active site" description="Proton acceptor" evidence="4">
    <location>
        <position position="186"/>
    </location>
</feature>
<dbReference type="Proteomes" id="UP000321058">
    <property type="component" value="Unassembled WGS sequence"/>
</dbReference>
<feature type="domain" description="Lactate/malate dehydrogenase C-terminal" evidence="8">
    <location>
        <begin position="156"/>
        <end position="315"/>
    </location>
</feature>
<organism evidence="9 10">
    <name type="scientific">Reyranella soli</name>
    <dbReference type="NCBI Taxonomy" id="1230389"/>
    <lineage>
        <taxon>Bacteria</taxon>
        <taxon>Pseudomonadati</taxon>
        <taxon>Pseudomonadota</taxon>
        <taxon>Alphaproteobacteria</taxon>
        <taxon>Hyphomicrobiales</taxon>
        <taxon>Reyranellaceae</taxon>
        <taxon>Reyranella</taxon>
    </lineage>
</organism>
<evidence type="ECO:0000256" key="3">
    <source>
        <dbReference type="ARBA" id="ARBA00023027"/>
    </source>
</evidence>
<dbReference type="GO" id="GO:0004459">
    <property type="term" value="F:L-lactate dehydrogenase (NAD+) activity"/>
    <property type="evidence" value="ECO:0007669"/>
    <property type="project" value="TreeGrafter"/>
</dbReference>
<dbReference type="InterPro" id="IPR022383">
    <property type="entry name" value="Lactate/malate_DH_C"/>
</dbReference>
<name>A0A512N2L3_9HYPH</name>
<gene>
    <name evidence="9" type="primary">ldh</name>
    <name evidence="9" type="ORF">RSO01_04010</name>
</gene>
<feature type="binding site" evidence="5">
    <location>
        <begin position="15"/>
        <end position="20"/>
    </location>
    <ligand>
        <name>NAD(+)</name>
        <dbReference type="ChEBI" id="CHEBI:57540"/>
    </ligand>
</feature>
<evidence type="ECO:0000256" key="4">
    <source>
        <dbReference type="PIRSR" id="PIRSR000102-1"/>
    </source>
</evidence>
<dbReference type="AlphaFoldDB" id="A0A512N2L3"/>
<dbReference type="SUPFAM" id="SSF51735">
    <property type="entry name" value="NAD(P)-binding Rossmann-fold domains"/>
    <property type="match status" value="1"/>
</dbReference>
<dbReference type="PANTHER" id="PTHR43128:SF16">
    <property type="entry name" value="L-LACTATE DEHYDROGENASE"/>
    <property type="match status" value="1"/>
</dbReference>
<keyword evidence="2 6" id="KW-0560">Oxidoreductase</keyword>
<comment type="caution">
    <text evidence="9">The sequence shown here is derived from an EMBL/GenBank/DDBJ whole genome shotgun (WGS) entry which is preliminary data.</text>
</comment>
<dbReference type="PRINTS" id="PR00086">
    <property type="entry name" value="LLDHDRGNASE"/>
</dbReference>
<accession>A0A512N2L3</accession>
<protein>
    <submittedName>
        <fullName evidence="9">L-lactate dehydrogenase</fullName>
    </submittedName>
</protein>
<sequence>MLAMEGKAMKMGIIGVGSVGSAIAMAAASRARVREVVLVDRNRARAKAVATDMHYGEALSPLVTIRDGDYVDLADAGLAVITAGINEKAGGATDRSDPAGRLRLLDANVAVFRDIVPRLVKAAPQAVIVVATDPPEPLADVARHLAGHDRIVDAGTYLDSLRFRLHIAERLGVGPDSVEANVVGEHGTSSVFLWSSARIGGMPVRELLGRRKIEFATFRKDVEQDVRFANITIIEGIGASQYGIGMVCARIAEVILGDERAVFPVGSYNPRFGTTVSLPSIVGRQGVIEVLEPEMSDDERQGLERGAARLRETVGKYLSR</sequence>
<feature type="binding site" evidence="5">
    <location>
        <position position="40"/>
    </location>
    <ligand>
        <name>NAD(+)</name>
        <dbReference type="ChEBI" id="CHEBI:57540"/>
    </ligand>
</feature>
<feature type="binding site" evidence="5">
    <location>
        <position position="108"/>
    </location>
    <ligand>
        <name>NAD(+)</name>
        <dbReference type="ChEBI" id="CHEBI:57540"/>
    </ligand>
</feature>
<dbReference type="GO" id="GO:0006089">
    <property type="term" value="P:lactate metabolic process"/>
    <property type="evidence" value="ECO:0007669"/>
    <property type="project" value="TreeGrafter"/>
</dbReference>
<keyword evidence="3 5" id="KW-0520">NAD</keyword>
<dbReference type="InterPro" id="IPR001236">
    <property type="entry name" value="Lactate/malate_DH_N"/>
</dbReference>